<dbReference type="PATRIC" id="fig|1423808.3.peg.1697"/>
<dbReference type="InterPro" id="IPR000192">
    <property type="entry name" value="Aminotrans_V_dom"/>
</dbReference>
<dbReference type="AlphaFoldDB" id="A0A0R1KZY3"/>
<proteinExistence type="inferred from homology"/>
<name>A0A0R1KZY3_9LACO</name>
<dbReference type="SUPFAM" id="SSF53383">
    <property type="entry name" value="PLP-dependent transferases"/>
    <property type="match status" value="1"/>
</dbReference>
<dbReference type="RefSeq" id="WP_057823809.1">
    <property type="nucleotide sequence ID" value="NZ_AZEA01000003.1"/>
</dbReference>
<dbReference type="Gene3D" id="3.90.1150.10">
    <property type="entry name" value="Aspartate Aminotransferase, domain 1"/>
    <property type="match status" value="1"/>
</dbReference>
<accession>A0A0R1KZY3</accession>
<dbReference type="PIRSF" id="PIRSF005572">
    <property type="entry name" value="NifS"/>
    <property type="match status" value="1"/>
</dbReference>
<dbReference type="PROSITE" id="PS00595">
    <property type="entry name" value="AA_TRANSFER_CLASS_5"/>
    <property type="match status" value="1"/>
</dbReference>
<dbReference type="PANTHER" id="PTHR11601:SF50">
    <property type="entry name" value="CYSTEINE DESULFURASE ISCS 2-RELATED"/>
    <property type="match status" value="1"/>
</dbReference>
<evidence type="ECO:0000256" key="2">
    <source>
        <dbReference type="ARBA" id="ARBA00006490"/>
    </source>
</evidence>
<keyword evidence="4" id="KW-0663">Pyridoxal phosphate</keyword>
<dbReference type="GO" id="GO:0003824">
    <property type="term" value="F:catalytic activity"/>
    <property type="evidence" value="ECO:0007669"/>
    <property type="project" value="UniProtKB-ARBA"/>
</dbReference>
<sequence length="381" mass="42325">MIYFDNSATTKVLPEVLDTYNKVSEQIWGNPSSLHNFGEQAFNLLEQSRKQIADLLNVHPDEIYFTSGGTEGDNWVIKGTAIEKREFGKHLITTSVEHAAVRNSFEQLKQLGYDVTYLPVDDEGRISIADLKAAIRPDTTLVSIMAVNNEIGTIQPIQEAAELLKNYPKIHFHVDAVQGLGKGIQDQIFNDRTDFAAFSGHKFHAPRGTGFIYGRRGRRIAPLMNGGGQEKNQRSGTENLPGIVAMAKAIRLVLAKEPSAIETERQIKQLIMDHISKFDKVTIFSKNDATFAPHILCFAIQGVRGETIVHAFEKQGIYISTTSACSSKDHTESGTLNAMQVPDDIATSAVRISLGDHNTLDEAKQFVKVFDQLYEEFDKLS</sequence>
<evidence type="ECO:0000313" key="9">
    <source>
        <dbReference type="EMBL" id="KRK89190.1"/>
    </source>
</evidence>
<evidence type="ECO:0000256" key="5">
    <source>
        <dbReference type="ARBA" id="ARBA00023004"/>
    </source>
</evidence>
<comment type="cofactor">
    <cofactor evidence="1 7">
        <name>pyridoxal 5'-phosphate</name>
        <dbReference type="ChEBI" id="CHEBI:597326"/>
    </cofactor>
</comment>
<feature type="domain" description="Aminotransferase class V" evidence="8">
    <location>
        <begin position="2"/>
        <end position="366"/>
    </location>
</feature>
<dbReference type="Proteomes" id="UP000051581">
    <property type="component" value="Unassembled WGS sequence"/>
</dbReference>
<dbReference type="InterPro" id="IPR016454">
    <property type="entry name" value="Cysteine_dSase"/>
</dbReference>
<evidence type="ECO:0000256" key="4">
    <source>
        <dbReference type="ARBA" id="ARBA00022898"/>
    </source>
</evidence>
<dbReference type="GO" id="GO:0051536">
    <property type="term" value="F:iron-sulfur cluster binding"/>
    <property type="evidence" value="ECO:0007669"/>
    <property type="project" value="UniProtKB-KW"/>
</dbReference>
<evidence type="ECO:0000256" key="1">
    <source>
        <dbReference type="ARBA" id="ARBA00001933"/>
    </source>
</evidence>
<keyword evidence="10" id="KW-1185">Reference proteome</keyword>
<dbReference type="InterPro" id="IPR015421">
    <property type="entry name" value="PyrdxlP-dep_Trfase_major"/>
</dbReference>
<dbReference type="PANTHER" id="PTHR11601">
    <property type="entry name" value="CYSTEINE DESULFURYLASE FAMILY MEMBER"/>
    <property type="match status" value="1"/>
</dbReference>
<evidence type="ECO:0000256" key="3">
    <source>
        <dbReference type="ARBA" id="ARBA00022723"/>
    </source>
</evidence>
<dbReference type="InterPro" id="IPR015424">
    <property type="entry name" value="PyrdxlP-dep_Trfase"/>
</dbReference>
<gene>
    <name evidence="9" type="ORF">FD17_GL001677</name>
</gene>
<dbReference type="Gene3D" id="1.10.260.50">
    <property type="match status" value="1"/>
</dbReference>
<dbReference type="EMBL" id="AZEA01000003">
    <property type="protein sequence ID" value="KRK89190.1"/>
    <property type="molecule type" value="Genomic_DNA"/>
</dbReference>
<dbReference type="Gene3D" id="3.40.640.10">
    <property type="entry name" value="Type I PLP-dependent aspartate aminotransferase-like (Major domain)"/>
    <property type="match status" value="1"/>
</dbReference>
<dbReference type="OrthoDB" id="9808002at2"/>
<evidence type="ECO:0000256" key="7">
    <source>
        <dbReference type="RuleBase" id="RU004504"/>
    </source>
</evidence>
<keyword evidence="6" id="KW-0411">Iron-sulfur</keyword>
<keyword evidence="3" id="KW-0479">Metal-binding</keyword>
<evidence type="ECO:0000259" key="8">
    <source>
        <dbReference type="Pfam" id="PF00266"/>
    </source>
</evidence>
<dbReference type="InterPro" id="IPR015422">
    <property type="entry name" value="PyrdxlP-dep_Trfase_small"/>
</dbReference>
<reference evidence="9 10" key="1">
    <citation type="journal article" date="2015" name="Genome Announc.">
        <title>Expanding the biotechnology potential of lactobacilli through comparative genomics of 213 strains and associated genera.</title>
        <authorList>
            <person name="Sun Z."/>
            <person name="Harris H.M."/>
            <person name="McCann A."/>
            <person name="Guo C."/>
            <person name="Argimon S."/>
            <person name="Zhang W."/>
            <person name="Yang X."/>
            <person name="Jeffery I.B."/>
            <person name="Cooney J.C."/>
            <person name="Kagawa T.F."/>
            <person name="Liu W."/>
            <person name="Song Y."/>
            <person name="Salvetti E."/>
            <person name="Wrobel A."/>
            <person name="Rasinkangas P."/>
            <person name="Parkhill J."/>
            <person name="Rea M.C."/>
            <person name="O'Sullivan O."/>
            <person name="Ritari J."/>
            <person name="Douillard F.P."/>
            <person name="Paul Ross R."/>
            <person name="Yang R."/>
            <person name="Briner A.E."/>
            <person name="Felis G.E."/>
            <person name="de Vos W.M."/>
            <person name="Barrangou R."/>
            <person name="Klaenhammer T.R."/>
            <person name="Caufield P.W."/>
            <person name="Cui Y."/>
            <person name="Zhang H."/>
            <person name="O'Toole P.W."/>
        </authorList>
    </citation>
    <scope>NUCLEOTIDE SEQUENCE [LARGE SCALE GENOMIC DNA]</scope>
    <source>
        <strain evidence="9 10">DSM 19904</strain>
    </source>
</reference>
<keyword evidence="5" id="KW-0408">Iron</keyword>
<organism evidence="9 10">
    <name type="scientific">Lentilactobacillus sunkii DSM 19904</name>
    <dbReference type="NCBI Taxonomy" id="1423808"/>
    <lineage>
        <taxon>Bacteria</taxon>
        <taxon>Bacillati</taxon>
        <taxon>Bacillota</taxon>
        <taxon>Bacilli</taxon>
        <taxon>Lactobacillales</taxon>
        <taxon>Lactobacillaceae</taxon>
        <taxon>Lentilactobacillus</taxon>
    </lineage>
</organism>
<dbReference type="GO" id="GO:0046872">
    <property type="term" value="F:metal ion binding"/>
    <property type="evidence" value="ECO:0007669"/>
    <property type="project" value="UniProtKB-KW"/>
</dbReference>
<dbReference type="InterPro" id="IPR020578">
    <property type="entry name" value="Aminotrans_V_PyrdxlP_BS"/>
</dbReference>
<dbReference type="Pfam" id="PF00266">
    <property type="entry name" value="Aminotran_5"/>
    <property type="match status" value="1"/>
</dbReference>
<evidence type="ECO:0000313" key="10">
    <source>
        <dbReference type="Proteomes" id="UP000051581"/>
    </source>
</evidence>
<comment type="similarity">
    <text evidence="2">Belongs to the class-V pyridoxal-phosphate-dependent aminotransferase family. NifS/IscS subfamily.</text>
</comment>
<comment type="caution">
    <text evidence="9">The sequence shown here is derived from an EMBL/GenBank/DDBJ whole genome shotgun (WGS) entry which is preliminary data.</text>
</comment>
<evidence type="ECO:0000256" key="6">
    <source>
        <dbReference type="ARBA" id="ARBA00023014"/>
    </source>
</evidence>
<protein>
    <submittedName>
        <fullName evidence="9">Cysteine desulfurase</fullName>
    </submittedName>
</protein>